<proteinExistence type="predicted"/>
<evidence type="ECO:0000313" key="2">
    <source>
        <dbReference type="Proteomes" id="UP001430193"/>
    </source>
</evidence>
<sequence length="128" mass="14708">MYIRFVVHSIDPDSGRRQGLFQALGYIADNGYLRSEEQASYEALRKWFRENLPVPESFAKSSKVHAKKVALSWFKPSAVEHIAKMRSFSSILVAYGVQVEVLKQDRPGYVVYEDDYQIVAEPFKDTLT</sequence>
<comment type="caution">
    <text evidence="1">The sequence shown here is derived from an EMBL/GenBank/DDBJ whole genome shotgun (WGS) entry which is preliminary data.</text>
</comment>
<evidence type="ECO:0000313" key="1">
    <source>
        <dbReference type="EMBL" id="MBM7128825.1"/>
    </source>
</evidence>
<dbReference type="RefSeq" id="WP_204630438.1">
    <property type="nucleotide sequence ID" value="NZ_BSOC01000006.1"/>
</dbReference>
<dbReference type="Proteomes" id="UP001430193">
    <property type="component" value="Unassembled WGS sequence"/>
</dbReference>
<name>A0ABS2KCQ8_9GAMM</name>
<keyword evidence="2" id="KW-1185">Reference proteome</keyword>
<accession>A0ABS2KCQ8</accession>
<organism evidence="1 2">
    <name type="scientific">Dyella mobilis</name>
    <dbReference type="NCBI Taxonomy" id="1849582"/>
    <lineage>
        <taxon>Bacteria</taxon>
        <taxon>Pseudomonadati</taxon>
        <taxon>Pseudomonadota</taxon>
        <taxon>Gammaproteobacteria</taxon>
        <taxon>Lysobacterales</taxon>
        <taxon>Rhodanobacteraceae</taxon>
        <taxon>Dyella</taxon>
    </lineage>
</organism>
<dbReference type="EMBL" id="JADIKF010000035">
    <property type="protein sequence ID" value="MBM7128825.1"/>
    <property type="molecule type" value="Genomic_DNA"/>
</dbReference>
<gene>
    <name evidence="1" type="ORF">ISS99_04750</name>
</gene>
<protein>
    <submittedName>
        <fullName evidence="1">Uncharacterized protein</fullName>
    </submittedName>
</protein>
<reference evidence="1" key="1">
    <citation type="submission" date="2020-10" db="EMBL/GenBank/DDBJ databases">
        <title>Phylogeny of dyella-like bacteria.</title>
        <authorList>
            <person name="Fu J."/>
        </authorList>
    </citation>
    <scope>NUCLEOTIDE SEQUENCE</scope>
    <source>
        <strain evidence="1">DHON07</strain>
    </source>
</reference>